<keyword evidence="1" id="KW-0472">Membrane</keyword>
<comment type="caution">
    <text evidence="2">The sequence shown here is derived from an EMBL/GenBank/DDBJ whole genome shotgun (WGS) entry which is preliminary data.</text>
</comment>
<proteinExistence type="predicted"/>
<organism evidence="2">
    <name type="scientific">marine sediment metagenome</name>
    <dbReference type="NCBI Taxonomy" id="412755"/>
    <lineage>
        <taxon>unclassified sequences</taxon>
        <taxon>metagenomes</taxon>
        <taxon>ecological metagenomes</taxon>
    </lineage>
</organism>
<dbReference type="EMBL" id="LAZR01005710">
    <property type="protein sequence ID" value="KKM97767.1"/>
    <property type="molecule type" value="Genomic_DNA"/>
</dbReference>
<dbReference type="AlphaFoldDB" id="A0A0F9PX80"/>
<keyword evidence="1" id="KW-0812">Transmembrane</keyword>
<gene>
    <name evidence="2" type="ORF">LCGC14_1164770</name>
</gene>
<name>A0A0F9PX80_9ZZZZ</name>
<sequence>MRSINAYRFYKRYCKNLNKKGIFFYVNIFYIGIIYLAFFVPLLK</sequence>
<reference evidence="2" key="1">
    <citation type="journal article" date="2015" name="Nature">
        <title>Complex archaea that bridge the gap between prokaryotes and eukaryotes.</title>
        <authorList>
            <person name="Spang A."/>
            <person name="Saw J.H."/>
            <person name="Jorgensen S.L."/>
            <person name="Zaremba-Niedzwiedzka K."/>
            <person name="Martijn J."/>
            <person name="Lind A.E."/>
            <person name="van Eijk R."/>
            <person name="Schleper C."/>
            <person name="Guy L."/>
            <person name="Ettema T.J."/>
        </authorList>
    </citation>
    <scope>NUCLEOTIDE SEQUENCE</scope>
</reference>
<evidence type="ECO:0000313" key="2">
    <source>
        <dbReference type="EMBL" id="KKM97767.1"/>
    </source>
</evidence>
<accession>A0A0F9PX80</accession>
<evidence type="ECO:0000256" key="1">
    <source>
        <dbReference type="SAM" id="Phobius"/>
    </source>
</evidence>
<keyword evidence="1" id="KW-1133">Transmembrane helix</keyword>
<protein>
    <submittedName>
        <fullName evidence="2">Uncharacterized protein</fullName>
    </submittedName>
</protein>
<feature type="transmembrane region" description="Helical" evidence="1">
    <location>
        <begin position="21"/>
        <end position="43"/>
    </location>
</feature>